<keyword evidence="3" id="KW-0804">Transcription</keyword>
<dbReference type="PROSITE" id="PS50977">
    <property type="entry name" value="HTH_TETR_2"/>
    <property type="match status" value="1"/>
</dbReference>
<dbReference type="RefSeq" id="WP_113608088.1">
    <property type="nucleotide sequence ID" value="NZ_POAF01000011.1"/>
</dbReference>
<dbReference type="SUPFAM" id="SSF46689">
    <property type="entry name" value="Homeodomain-like"/>
    <property type="match status" value="1"/>
</dbReference>
<evidence type="ECO:0000256" key="2">
    <source>
        <dbReference type="ARBA" id="ARBA00023125"/>
    </source>
</evidence>
<evidence type="ECO:0000256" key="4">
    <source>
        <dbReference type="PROSITE-ProRule" id="PRU00335"/>
    </source>
</evidence>
<keyword evidence="2 4" id="KW-0238">DNA-binding</keyword>
<dbReference type="Gene3D" id="1.10.357.10">
    <property type="entry name" value="Tetracycline Repressor, domain 2"/>
    <property type="match status" value="1"/>
</dbReference>
<dbReference type="SUPFAM" id="SSF48498">
    <property type="entry name" value="Tetracyclin repressor-like, C-terminal domain"/>
    <property type="match status" value="1"/>
</dbReference>
<dbReference type="PANTHER" id="PTHR47506:SF1">
    <property type="entry name" value="HTH-TYPE TRANSCRIPTIONAL REGULATOR YJDC"/>
    <property type="match status" value="1"/>
</dbReference>
<dbReference type="Pfam" id="PF00440">
    <property type="entry name" value="TetR_N"/>
    <property type="match status" value="1"/>
</dbReference>
<sequence length="184" mass="20191">MGRPRAFDRDTALDKALHLFWARGYEQTSISDLTEELGIAPPSLYAAFGDKRTLFEEAVARYEADPRSVTTAGLAKTNQSDVLRTMFERAVQEYASKDHPHGCLVNSAPELAANRAHNRNLTAARLREVTEDAESSDTAENLAAFAHVMLVGLSSYARDGADEHQLRAVAKLAFHAIEVSMETG</sequence>
<dbReference type="InterPro" id="IPR001647">
    <property type="entry name" value="HTH_TetR"/>
</dbReference>
<dbReference type="InterPro" id="IPR023772">
    <property type="entry name" value="DNA-bd_HTH_TetR-type_CS"/>
</dbReference>
<evidence type="ECO:0000313" key="7">
    <source>
        <dbReference type="Proteomes" id="UP000252167"/>
    </source>
</evidence>
<gene>
    <name evidence="6" type="ORF">C1H84_17020</name>
</gene>
<evidence type="ECO:0000313" key="6">
    <source>
        <dbReference type="EMBL" id="RBL98938.1"/>
    </source>
</evidence>
<name>A0A365Y8Q4_9MICC</name>
<feature type="DNA-binding region" description="H-T-H motif" evidence="4">
    <location>
        <begin position="29"/>
        <end position="48"/>
    </location>
</feature>
<dbReference type="PANTHER" id="PTHR47506">
    <property type="entry name" value="TRANSCRIPTIONAL REGULATORY PROTEIN"/>
    <property type="match status" value="1"/>
</dbReference>
<evidence type="ECO:0000259" key="5">
    <source>
        <dbReference type="PROSITE" id="PS50977"/>
    </source>
</evidence>
<reference evidence="6 7" key="1">
    <citation type="submission" date="2018-01" db="EMBL/GenBank/DDBJ databases">
        <title>Glutamicibacter soli strain NHPC-3 Whole genome sequence and assembly.</title>
        <authorList>
            <person name="Choudhury P."/>
            <person name="Gupta D."/>
            <person name="Sengupta K."/>
            <person name="Jawed A."/>
            <person name="Sultana N."/>
            <person name="Saha P."/>
        </authorList>
    </citation>
    <scope>NUCLEOTIDE SEQUENCE [LARGE SCALE GENOMIC DNA]</scope>
    <source>
        <strain evidence="6 7">NHPC-3</strain>
    </source>
</reference>
<dbReference type="GO" id="GO:0003677">
    <property type="term" value="F:DNA binding"/>
    <property type="evidence" value="ECO:0007669"/>
    <property type="project" value="UniProtKB-UniRule"/>
</dbReference>
<dbReference type="Gene3D" id="1.10.10.60">
    <property type="entry name" value="Homeodomain-like"/>
    <property type="match status" value="1"/>
</dbReference>
<dbReference type="EMBL" id="POAF01000011">
    <property type="protein sequence ID" value="RBL98938.1"/>
    <property type="molecule type" value="Genomic_DNA"/>
</dbReference>
<evidence type="ECO:0000256" key="1">
    <source>
        <dbReference type="ARBA" id="ARBA00023015"/>
    </source>
</evidence>
<dbReference type="AlphaFoldDB" id="A0A365Y8Q4"/>
<dbReference type="PROSITE" id="PS01081">
    <property type="entry name" value="HTH_TETR_1"/>
    <property type="match status" value="1"/>
</dbReference>
<evidence type="ECO:0000256" key="3">
    <source>
        <dbReference type="ARBA" id="ARBA00023163"/>
    </source>
</evidence>
<organism evidence="6 7">
    <name type="scientific">Glutamicibacter soli</name>
    <dbReference type="NCBI Taxonomy" id="453836"/>
    <lineage>
        <taxon>Bacteria</taxon>
        <taxon>Bacillati</taxon>
        <taxon>Actinomycetota</taxon>
        <taxon>Actinomycetes</taxon>
        <taxon>Micrococcales</taxon>
        <taxon>Micrococcaceae</taxon>
        <taxon>Glutamicibacter</taxon>
    </lineage>
</organism>
<dbReference type="Proteomes" id="UP000252167">
    <property type="component" value="Unassembled WGS sequence"/>
</dbReference>
<accession>A0A365Y8Q4</accession>
<proteinExistence type="predicted"/>
<feature type="domain" description="HTH tetR-type" evidence="5">
    <location>
        <begin position="6"/>
        <end position="66"/>
    </location>
</feature>
<keyword evidence="1" id="KW-0805">Transcription regulation</keyword>
<keyword evidence="7" id="KW-1185">Reference proteome</keyword>
<dbReference type="InterPro" id="IPR036271">
    <property type="entry name" value="Tet_transcr_reg_TetR-rel_C_sf"/>
</dbReference>
<dbReference type="InterPro" id="IPR009057">
    <property type="entry name" value="Homeodomain-like_sf"/>
</dbReference>
<comment type="caution">
    <text evidence="6">The sequence shown here is derived from an EMBL/GenBank/DDBJ whole genome shotgun (WGS) entry which is preliminary data.</text>
</comment>
<protein>
    <submittedName>
        <fullName evidence="6">TetR family transcriptional regulator</fullName>
    </submittedName>
</protein>